<dbReference type="InterPro" id="IPR050066">
    <property type="entry name" value="UvrABC_protein_C"/>
</dbReference>
<dbReference type="EMBL" id="CAEZYH010000012">
    <property type="protein sequence ID" value="CAB4713095.1"/>
    <property type="molecule type" value="Genomic_DNA"/>
</dbReference>
<dbReference type="GO" id="GO:0003677">
    <property type="term" value="F:DNA binding"/>
    <property type="evidence" value="ECO:0007669"/>
    <property type="project" value="InterPro"/>
</dbReference>
<dbReference type="NCBIfam" id="TIGR00573">
    <property type="entry name" value="dnaq"/>
    <property type="match status" value="1"/>
</dbReference>
<gene>
    <name evidence="2" type="ORF">UFOPK2658_00527</name>
    <name evidence="3" type="ORF">UFOPK2880_00577</name>
    <name evidence="4" type="ORF">UFOPK3004_00397</name>
    <name evidence="5" type="ORF">UFOPK3304_00431</name>
    <name evidence="6" type="ORF">UFOPK3494_00263</name>
</gene>
<dbReference type="CDD" id="cd10434">
    <property type="entry name" value="GIY-YIG_UvrC_Cho"/>
    <property type="match status" value="1"/>
</dbReference>
<evidence type="ECO:0000313" key="5">
    <source>
        <dbReference type="EMBL" id="CAB4860569.1"/>
    </source>
</evidence>
<dbReference type="GO" id="GO:0006289">
    <property type="term" value="P:nucleotide-excision repair"/>
    <property type="evidence" value="ECO:0007669"/>
    <property type="project" value="InterPro"/>
</dbReference>
<dbReference type="PANTHER" id="PTHR30562">
    <property type="entry name" value="UVRC/OXIDOREDUCTASE"/>
    <property type="match status" value="1"/>
</dbReference>
<dbReference type="Pfam" id="PF01541">
    <property type="entry name" value="GIY-YIG"/>
    <property type="match status" value="1"/>
</dbReference>
<dbReference type="SMART" id="SM00465">
    <property type="entry name" value="GIYc"/>
    <property type="match status" value="1"/>
</dbReference>
<dbReference type="GO" id="GO:0006260">
    <property type="term" value="P:DNA replication"/>
    <property type="evidence" value="ECO:0007669"/>
    <property type="project" value="InterPro"/>
</dbReference>
<dbReference type="GO" id="GO:0009380">
    <property type="term" value="C:excinuclease repair complex"/>
    <property type="evidence" value="ECO:0007669"/>
    <property type="project" value="TreeGrafter"/>
</dbReference>
<dbReference type="InterPro" id="IPR006054">
    <property type="entry name" value="DnaQ"/>
</dbReference>
<evidence type="ECO:0000313" key="6">
    <source>
        <dbReference type="EMBL" id="CAB4889932.1"/>
    </source>
</evidence>
<sequence length="572" mass="62940">MFGNTLRVQKSFDDMGTPLCDVTFCVIDFETTGGSAEHDRITEIGAAKYLGGECIGTFQTLVNPGCAIPPFITILTGITEAMIMPAPRIESLLGTLSHFIGDSVIVAHNARFDVGFLNAALIRDQRDPLANKVIDTVPLARRLVRDEVRDCKLGTLSAHFRFAHQPSHRALDDVLATGDLLHLLIERAAGFGVLGLDDLIALPKLGTHPQAAKLRLTEDLPRSPGVYIFSDVAGRLLYVGKATNLRQRVRSYFSTSETRRKVGPMLRQVHGVDYIATPDALTAEVLEMRLIQRLLPQYNKAGTTSDKYCYVRLTVEEEWPRLVITKNPAKKGLHIGPLTSRTAARLVVEAIESVVPLRRCTIRMGRNYSAPSDAPVCSAAQLGVALCPCSGTASPDEYASIVSFITHSLSDSPSALFALLHERIRSLAAAQRFEEAAEMRDRTQALVLALNRQRRCDQLRSAGSVSIRSGDIHYDIESGVLVNTRREDQLFSPIAAHHSKVLQGVVDYLHPHQPEALESGPLQRQIFDEVMCIARFLDDEATHPVLEGCSGHWASPVQAVPELRRLDFHRAA</sequence>
<dbReference type="SUPFAM" id="SSF82771">
    <property type="entry name" value="GIY-YIG endonuclease"/>
    <property type="match status" value="1"/>
</dbReference>
<dbReference type="InterPro" id="IPR035901">
    <property type="entry name" value="GIY-YIG_endonuc_sf"/>
</dbReference>
<protein>
    <submittedName>
        <fullName evidence="6">Unannotated protein</fullName>
    </submittedName>
</protein>
<dbReference type="SMART" id="SM00479">
    <property type="entry name" value="EXOIII"/>
    <property type="match status" value="1"/>
</dbReference>
<dbReference type="InterPro" id="IPR036876">
    <property type="entry name" value="UVR_dom_sf"/>
</dbReference>
<dbReference type="InterPro" id="IPR012337">
    <property type="entry name" value="RNaseH-like_sf"/>
</dbReference>
<dbReference type="InterPro" id="IPR013520">
    <property type="entry name" value="Ribonucl_H"/>
</dbReference>
<dbReference type="Pfam" id="PF00929">
    <property type="entry name" value="RNase_T"/>
    <property type="match status" value="1"/>
</dbReference>
<dbReference type="FunFam" id="3.30.420.10:FF:000045">
    <property type="entry name" value="3'-5' exonuclease DinG"/>
    <property type="match status" value="1"/>
</dbReference>
<dbReference type="SUPFAM" id="SSF53098">
    <property type="entry name" value="Ribonuclease H-like"/>
    <property type="match status" value="1"/>
</dbReference>
<dbReference type="NCBIfam" id="NF005907">
    <property type="entry name" value="PRK07883.1-5"/>
    <property type="match status" value="1"/>
</dbReference>
<dbReference type="InterPro" id="IPR000305">
    <property type="entry name" value="GIY-YIG_endonuc"/>
</dbReference>
<dbReference type="CDD" id="cd06127">
    <property type="entry name" value="DEDDh"/>
    <property type="match status" value="1"/>
</dbReference>
<organism evidence="6">
    <name type="scientific">freshwater metagenome</name>
    <dbReference type="NCBI Taxonomy" id="449393"/>
    <lineage>
        <taxon>unclassified sequences</taxon>
        <taxon>metagenomes</taxon>
        <taxon>ecological metagenomes</taxon>
    </lineage>
</organism>
<proteinExistence type="predicted"/>
<accession>A0A6J7F1E2</accession>
<reference evidence="6" key="1">
    <citation type="submission" date="2020-05" db="EMBL/GenBank/DDBJ databases">
        <authorList>
            <person name="Chiriac C."/>
            <person name="Salcher M."/>
            <person name="Ghai R."/>
            <person name="Kavagutti S V."/>
        </authorList>
    </citation>
    <scope>NUCLEOTIDE SEQUENCE</scope>
</reference>
<evidence type="ECO:0000313" key="2">
    <source>
        <dbReference type="EMBL" id="CAB4713095.1"/>
    </source>
</evidence>
<dbReference type="EMBL" id="CAFAAL010000020">
    <property type="protein sequence ID" value="CAB4796572.1"/>
    <property type="molecule type" value="Genomic_DNA"/>
</dbReference>
<dbReference type="Gene3D" id="3.40.1440.10">
    <property type="entry name" value="GIY-YIG endonuclease"/>
    <property type="match status" value="1"/>
</dbReference>
<dbReference type="Gene3D" id="3.30.420.10">
    <property type="entry name" value="Ribonuclease H-like superfamily/Ribonuclease H"/>
    <property type="match status" value="1"/>
</dbReference>
<dbReference type="PROSITE" id="PS50164">
    <property type="entry name" value="GIY_YIG"/>
    <property type="match status" value="1"/>
</dbReference>
<dbReference type="GO" id="GO:0003887">
    <property type="term" value="F:DNA-directed DNA polymerase activity"/>
    <property type="evidence" value="ECO:0007669"/>
    <property type="project" value="InterPro"/>
</dbReference>
<dbReference type="InterPro" id="IPR036397">
    <property type="entry name" value="RNaseH_sf"/>
</dbReference>
<dbReference type="EMBL" id="CAEZZP010000024">
    <property type="protein sequence ID" value="CAB4766979.1"/>
    <property type="molecule type" value="Genomic_DNA"/>
</dbReference>
<dbReference type="EMBL" id="CAFBLJ010000014">
    <property type="protein sequence ID" value="CAB4860569.1"/>
    <property type="molecule type" value="Genomic_DNA"/>
</dbReference>
<feature type="domain" description="GIY-YIG" evidence="1">
    <location>
        <begin position="222"/>
        <end position="300"/>
    </location>
</feature>
<dbReference type="EMBL" id="CAFBMF010000009">
    <property type="protein sequence ID" value="CAB4889932.1"/>
    <property type="molecule type" value="Genomic_DNA"/>
</dbReference>
<dbReference type="InterPro" id="IPR047296">
    <property type="entry name" value="GIY-YIG_UvrC_Cho"/>
</dbReference>
<evidence type="ECO:0000313" key="3">
    <source>
        <dbReference type="EMBL" id="CAB4766979.1"/>
    </source>
</evidence>
<evidence type="ECO:0000313" key="4">
    <source>
        <dbReference type="EMBL" id="CAB4796572.1"/>
    </source>
</evidence>
<dbReference type="SUPFAM" id="SSF46600">
    <property type="entry name" value="C-terminal UvrC-binding domain of UvrB"/>
    <property type="match status" value="1"/>
</dbReference>
<name>A0A6J7F1E2_9ZZZZ</name>
<dbReference type="AlphaFoldDB" id="A0A6J7F1E2"/>
<evidence type="ECO:0000259" key="1">
    <source>
        <dbReference type="PROSITE" id="PS50164"/>
    </source>
</evidence>
<dbReference type="PANTHER" id="PTHR30562:SF1">
    <property type="entry name" value="UVRABC SYSTEM PROTEIN C"/>
    <property type="match status" value="1"/>
</dbReference>